<sequence length="126" mass="14095">MVRQCAWCLRLIDSAGERVSLLPLPKLYKASHGMCGVCGTLLMEQAMQTPGTETSRETRKPVASSQVREAAVSFLPSATSEPQEVEHQPAELTTTATVTQLVLELQQREHETPKPRLRTRNELRIR</sequence>
<organism evidence="2 3">
    <name type="scientific">Ktedonobacter robiniae</name>
    <dbReference type="NCBI Taxonomy" id="2778365"/>
    <lineage>
        <taxon>Bacteria</taxon>
        <taxon>Bacillati</taxon>
        <taxon>Chloroflexota</taxon>
        <taxon>Ktedonobacteria</taxon>
        <taxon>Ktedonobacterales</taxon>
        <taxon>Ktedonobacteraceae</taxon>
        <taxon>Ktedonobacter</taxon>
    </lineage>
</organism>
<dbReference type="Proteomes" id="UP000654345">
    <property type="component" value="Unassembled WGS sequence"/>
</dbReference>
<evidence type="ECO:0000313" key="3">
    <source>
        <dbReference type="Proteomes" id="UP000654345"/>
    </source>
</evidence>
<evidence type="ECO:0000313" key="2">
    <source>
        <dbReference type="EMBL" id="GHO53771.1"/>
    </source>
</evidence>
<name>A0ABQ3ULZ9_9CHLR</name>
<feature type="compositionally biased region" description="Basic and acidic residues" evidence="1">
    <location>
        <begin position="106"/>
        <end position="126"/>
    </location>
</feature>
<protein>
    <recommendedName>
        <fullName evidence="4">DUF5679 domain-containing protein</fullName>
    </recommendedName>
</protein>
<accession>A0ABQ3ULZ9</accession>
<gene>
    <name evidence="2" type="ORF">KSB_22460</name>
</gene>
<evidence type="ECO:0000256" key="1">
    <source>
        <dbReference type="SAM" id="MobiDB-lite"/>
    </source>
</evidence>
<dbReference type="EMBL" id="BNJG01000001">
    <property type="protein sequence ID" value="GHO53771.1"/>
    <property type="molecule type" value="Genomic_DNA"/>
</dbReference>
<keyword evidence="3" id="KW-1185">Reference proteome</keyword>
<reference evidence="2 3" key="1">
    <citation type="journal article" date="2021" name="Int. J. Syst. Evol. Microbiol.">
        <title>Reticulibacter mediterranei gen. nov., sp. nov., within the new family Reticulibacteraceae fam. nov., and Ktedonospora formicarum gen. nov., sp. nov., Ktedonobacter robiniae sp. nov., Dictyobacter formicarum sp. nov. and Dictyobacter arantiisoli sp. nov., belonging to the class Ktedonobacteria.</title>
        <authorList>
            <person name="Yabe S."/>
            <person name="Zheng Y."/>
            <person name="Wang C.M."/>
            <person name="Sakai Y."/>
            <person name="Abe K."/>
            <person name="Yokota A."/>
            <person name="Donadio S."/>
            <person name="Cavaletti L."/>
            <person name="Monciardini P."/>
        </authorList>
    </citation>
    <scope>NUCLEOTIDE SEQUENCE [LARGE SCALE GENOMIC DNA]</scope>
    <source>
        <strain evidence="2 3">SOSP1-30</strain>
    </source>
</reference>
<evidence type="ECO:0008006" key="4">
    <source>
        <dbReference type="Google" id="ProtNLM"/>
    </source>
</evidence>
<dbReference type="RefSeq" id="WP_201370554.1">
    <property type="nucleotide sequence ID" value="NZ_BNJG01000001.1"/>
</dbReference>
<proteinExistence type="predicted"/>
<feature type="region of interest" description="Disordered" evidence="1">
    <location>
        <begin position="105"/>
        <end position="126"/>
    </location>
</feature>
<comment type="caution">
    <text evidence="2">The sequence shown here is derived from an EMBL/GenBank/DDBJ whole genome shotgun (WGS) entry which is preliminary data.</text>
</comment>